<evidence type="ECO:0000256" key="1">
    <source>
        <dbReference type="SAM" id="MobiDB-lite"/>
    </source>
</evidence>
<dbReference type="InterPro" id="IPR041622">
    <property type="entry name" value="SLATT_fungi"/>
</dbReference>
<dbReference type="AlphaFoldDB" id="A0A4Y7Q729"/>
<evidence type="ECO:0000313" key="3">
    <source>
        <dbReference type="EMBL" id="TDL23028.1"/>
    </source>
</evidence>
<dbReference type="OrthoDB" id="3245801at2759"/>
<dbReference type="Proteomes" id="UP000294933">
    <property type="component" value="Unassembled WGS sequence"/>
</dbReference>
<dbReference type="STRING" id="50990.A0A4Y7Q729"/>
<keyword evidence="4" id="KW-1185">Reference proteome</keyword>
<organism evidence="3 4">
    <name type="scientific">Rickenella mellea</name>
    <dbReference type="NCBI Taxonomy" id="50990"/>
    <lineage>
        <taxon>Eukaryota</taxon>
        <taxon>Fungi</taxon>
        <taxon>Dikarya</taxon>
        <taxon>Basidiomycota</taxon>
        <taxon>Agaricomycotina</taxon>
        <taxon>Agaricomycetes</taxon>
        <taxon>Hymenochaetales</taxon>
        <taxon>Rickenellaceae</taxon>
        <taxon>Rickenella</taxon>
    </lineage>
</organism>
<reference evidence="3 4" key="1">
    <citation type="submission" date="2018-06" db="EMBL/GenBank/DDBJ databases">
        <title>A transcriptomic atlas of mushroom development highlights an independent origin of complex multicellularity.</title>
        <authorList>
            <consortium name="DOE Joint Genome Institute"/>
            <person name="Krizsan K."/>
            <person name="Almasi E."/>
            <person name="Merenyi Z."/>
            <person name="Sahu N."/>
            <person name="Viragh M."/>
            <person name="Koszo T."/>
            <person name="Mondo S."/>
            <person name="Kiss B."/>
            <person name="Balint B."/>
            <person name="Kues U."/>
            <person name="Barry K."/>
            <person name="Hegedus J.C."/>
            <person name="Henrissat B."/>
            <person name="Johnson J."/>
            <person name="Lipzen A."/>
            <person name="Ohm R."/>
            <person name="Nagy I."/>
            <person name="Pangilinan J."/>
            <person name="Yan J."/>
            <person name="Xiong Y."/>
            <person name="Grigoriev I.V."/>
            <person name="Hibbett D.S."/>
            <person name="Nagy L.G."/>
        </authorList>
    </citation>
    <scope>NUCLEOTIDE SEQUENCE [LARGE SCALE GENOMIC DNA]</scope>
    <source>
        <strain evidence="3 4">SZMC22713</strain>
    </source>
</reference>
<sequence length="256" mass="27783">MDSTSGDEGTSPMKLPPKDSLDLGESHREMSEADTITHRHGVSGSDSKPPSLPPKNRPQSSTSAEKSTIDQNASPRTVQRNYTGTSWHGTGTIPLTRATNDHDRPLDWIGPVNAQQPGRTTVSERLAPTLEMAKSEERKYSNKAKLTGWSLNIAIGLQVVISSLITGLSAVTTGRQTQVMTSILGGVGTVIASYLARARGSNEPELSISRVKDLQKFIRECTAFTQDHGYETGHEYDDRIEEFRSEFEGLLGNGSG</sequence>
<gene>
    <name evidence="3" type="ORF">BD410DRAFT_787844</name>
</gene>
<name>A0A4Y7Q729_9AGAM</name>
<dbReference type="Pfam" id="PF18142">
    <property type="entry name" value="SLATT_fungal"/>
    <property type="match status" value="1"/>
</dbReference>
<proteinExistence type="predicted"/>
<evidence type="ECO:0000259" key="2">
    <source>
        <dbReference type="Pfam" id="PF18142"/>
    </source>
</evidence>
<feature type="domain" description="SMODS and SLOG-associating 2TM effector" evidence="2">
    <location>
        <begin position="133"/>
        <end position="253"/>
    </location>
</feature>
<feature type="compositionally biased region" description="Basic and acidic residues" evidence="1">
    <location>
        <begin position="16"/>
        <end position="37"/>
    </location>
</feature>
<dbReference type="EMBL" id="ML170172">
    <property type="protein sequence ID" value="TDL23028.1"/>
    <property type="molecule type" value="Genomic_DNA"/>
</dbReference>
<feature type="region of interest" description="Disordered" evidence="1">
    <location>
        <begin position="1"/>
        <end position="119"/>
    </location>
</feature>
<feature type="compositionally biased region" description="Polar residues" evidence="1">
    <location>
        <begin position="57"/>
        <end position="89"/>
    </location>
</feature>
<dbReference type="NCBIfam" id="NF033635">
    <property type="entry name" value="SLATT_fungal"/>
    <property type="match status" value="1"/>
</dbReference>
<dbReference type="VEuPathDB" id="FungiDB:BD410DRAFT_787844"/>
<accession>A0A4Y7Q729</accession>
<evidence type="ECO:0000313" key="4">
    <source>
        <dbReference type="Proteomes" id="UP000294933"/>
    </source>
</evidence>
<protein>
    <recommendedName>
        <fullName evidence="2">SMODS and SLOG-associating 2TM effector domain-containing protein</fullName>
    </recommendedName>
</protein>